<dbReference type="Proteomes" id="UP000183263">
    <property type="component" value="Unassembled WGS sequence"/>
</dbReference>
<dbReference type="RefSeq" id="WP_072739975.1">
    <property type="nucleotide sequence ID" value="NZ_CP048813.1"/>
</dbReference>
<gene>
    <name evidence="2" type="ORF">SAMN05444695_10216</name>
</gene>
<reference evidence="2 3" key="1">
    <citation type="submission" date="2016-10" db="EMBL/GenBank/DDBJ databases">
        <authorList>
            <person name="de Groot N.N."/>
        </authorList>
    </citation>
    <scope>NUCLEOTIDE SEQUENCE [LARGE SCALE GENOMIC DNA]</scope>
    <source>
        <strain evidence="2 3">DSM 44892</strain>
    </source>
</reference>
<feature type="region of interest" description="Disordered" evidence="1">
    <location>
        <begin position="62"/>
        <end position="94"/>
    </location>
</feature>
<accession>A0A1G8CGB4</accession>
<proteinExistence type="predicted"/>
<dbReference type="OrthoDB" id="4377479at2"/>
<keyword evidence="3" id="KW-1185">Reference proteome</keyword>
<sequence length="156" mass="16102">MDPSIARDALSALTDAEIVAVVREVADARPGLAFLAAACADPGGEVLRPVEAFPILDAEADTSGVASSPASGTGFSGTGLSGGDVTRSDYTDDGVPTYDAVREKIEGRFGTAIGSAELAHETPAGKSVEQQWTEREKAAKARLDEIRKSMGTFGDD</sequence>
<evidence type="ECO:0000313" key="2">
    <source>
        <dbReference type="EMBL" id="SDH44452.1"/>
    </source>
</evidence>
<protein>
    <submittedName>
        <fullName evidence="2">Uncharacterized protein</fullName>
    </submittedName>
</protein>
<evidence type="ECO:0000313" key="3">
    <source>
        <dbReference type="Proteomes" id="UP000183263"/>
    </source>
</evidence>
<organism evidence="2 3">
    <name type="scientific">Rhodococcus triatomae</name>
    <dbReference type="NCBI Taxonomy" id="300028"/>
    <lineage>
        <taxon>Bacteria</taxon>
        <taxon>Bacillati</taxon>
        <taxon>Actinomycetota</taxon>
        <taxon>Actinomycetes</taxon>
        <taxon>Mycobacteriales</taxon>
        <taxon>Nocardiaceae</taxon>
        <taxon>Rhodococcus</taxon>
    </lineage>
</organism>
<dbReference type="EMBL" id="FNDN01000002">
    <property type="protein sequence ID" value="SDH44452.1"/>
    <property type="molecule type" value="Genomic_DNA"/>
</dbReference>
<feature type="region of interest" description="Disordered" evidence="1">
    <location>
        <begin position="114"/>
        <end position="137"/>
    </location>
</feature>
<dbReference type="AlphaFoldDB" id="A0A1G8CGB4"/>
<name>A0A1G8CGB4_9NOCA</name>
<evidence type="ECO:0000256" key="1">
    <source>
        <dbReference type="SAM" id="MobiDB-lite"/>
    </source>
</evidence>